<sequence length="96" mass="10550">MSKEGSIFSFFPNNKPIRAGESYSLDFIADNRATSSGNIEHSDTESEISSIFEESVPDIVSSSFKFPQGNQLIPRTDQYLSECCAEGCVQTLTAKD</sequence>
<name>A0AAV7JW14_9METZ</name>
<dbReference type="AlphaFoldDB" id="A0AAV7JW14"/>
<gene>
    <name evidence="1" type="ORF">LOD99_3968</name>
</gene>
<accession>A0AAV7JW14</accession>
<evidence type="ECO:0000313" key="2">
    <source>
        <dbReference type="Proteomes" id="UP001165289"/>
    </source>
</evidence>
<reference evidence="1 2" key="1">
    <citation type="journal article" date="2023" name="BMC Biol.">
        <title>The compact genome of the sponge Oopsacas minuta (Hexactinellida) is lacking key metazoan core genes.</title>
        <authorList>
            <person name="Santini S."/>
            <person name="Schenkelaars Q."/>
            <person name="Jourda C."/>
            <person name="Duchesne M."/>
            <person name="Belahbib H."/>
            <person name="Rocher C."/>
            <person name="Selva M."/>
            <person name="Riesgo A."/>
            <person name="Vervoort M."/>
            <person name="Leys S.P."/>
            <person name="Kodjabachian L."/>
            <person name="Le Bivic A."/>
            <person name="Borchiellini C."/>
            <person name="Claverie J.M."/>
            <person name="Renard E."/>
        </authorList>
    </citation>
    <scope>NUCLEOTIDE SEQUENCE [LARGE SCALE GENOMIC DNA]</scope>
    <source>
        <strain evidence="1">SPO-2</strain>
    </source>
</reference>
<organism evidence="1 2">
    <name type="scientific">Oopsacas minuta</name>
    <dbReference type="NCBI Taxonomy" id="111878"/>
    <lineage>
        <taxon>Eukaryota</taxon>
        <taxon>Metazoa</taxon>
        <taxon>Porifera</taxon>
        <taxon>Hexactinellida</taxon>
        <taxon>Hexasterophora</taxon>
        <taxon>Lyssacinosida</taxon>
        <taxon>Leucopsacidae</taxon>
        <taxon>Oopsacas</taxon>
    </lineage>
</organism>
<dbReference type="EMBL" id="JAKMXF010000295">
    <property type="protein sequence ID" value="KAI6653132.1"/>
    <property type="molecule type" value="Genomic_DNA"/>
</dbReference>
<keyword evidence="2" id="KW-1185">Reference proteome</keyword>
<dbReference type="Proteomes" id="UP001165289">
    <property type="component" value="Unassembled WGS sequence"/>
</dbReference>
<proteinExistence type="predicted"/>
<comment type="caution">
    <text evidence="1">The sequence shown here is derived from an EMBL/GenBank/DDBJ whole genome shotgun (WGS) entry which is preliminary data.</text>
</comment>
<protein>
    <submittedName>
        <fullName evidence="1">Uncharacterized protein</fullName>
    </submittedName>
</protein>
<evidence type="ECO:0000313" key="1">
    <source>
        <dbReference type="EMBL" id="KAI6653132.1"/>
    </source>
</evidence>